<evidence type="ECO:0000313" key="8">
    <source>
        <dbReference type="Proteomes" id="UP000709295"/>
    </source>
</evidence>
<feature type="transmembrane region" description="Helical" evidence="6">
    <location>
        <begin position="182"/>
        <end position="204"/>
    </location>
</feature>
<dbReference type="InterPro" id="IPR001046">
    <property type="entry name" value="NRAMP_fam"/>
</dbReference>
<dbReference type="GO" id="GO:0046873">
    <property type="term" value="F:metal ion transmembrane transporter activity"/>
    <property type="evidence" value="ECO:0007669"/>
    <property type="project" value="InterPro"/>
</dbReference>
<feature type="region of interest" description="Disordered" evidence="5">
    <location>
        <begin position="640"/>
        <end position="659"/>
    </location>
</feature>
<evidence type="ECO:0000256" key="1">
    <source>
        <dbReference type="ARBA" id="ARBA00004141"/>
    </source>
</evidence>
<dbReference type="GO" id="GO:0003825">
    <property type="term" value="F:alpha,alpha-trehalose-phosphate synthase (UDP-forming) activity"/>
    <property type="evidence" value="ECO:0007669"/>
    <property type="project" value="TreeGrafter"/>
</dbReference>
<sequence length="1834" mass="200418">MPPIPEEMRPSGATLRASYSRLSEINGDALLAPERPPFSWGKFWSFVGPGWLMSMAYLDPGNLEADLQSGAYSRYELLYVTFWSTVLAGLYQVLAARLGSCTGRHLAELCRAEYPRLVTYAVWIMMELVIIGCDIQEVLGTAIALQILFGLPLWIGCLITALDTFTFLAIDRRGDNKSNRLLETFFMGLIGIMCACFFVDFTVSKPNGIEIAKGIATPRIDDQNVMQAVGMLGSIIMPHNIYLHSALVQSRSRRGAGAGPVKEANFYFGLEAILALFVSFLINMFVISAFASTFYSQQCDQLGADPSSDVYSAGIQTACIPAAAALVSGNDIYSASTGLTCAIENGAVAASCAQCFTTEHTGGYCQQVGLKEAGAAVSSSLGHYAKIIWAVGLVASGQASTMTGTYAGQFVMEGFLDLRIAAWKRVAITRTMALGPALVVALLTEYDGFHSDIVSQMINVMQSVQLPFALVPLLTFTTNKRLMGQSFVYNRWITVTLIVGTLALFGVNYTLVFRTLQQSFDLSPKGWTVVAVVSTFYGALVLYLMAFPFVSCIIKFRTEGVEVQHLHFRFCISMGEEVAPLHVTAASPPASGVLSPRNDFFVSQRAATDFELSRLDTLSLEEQEILANIQELQLQLMQLRAEQEEDSDEDSTDKPLGASGNQLIVVSNNLPVLLERQPQTGRWKATKTTGGLDKLMCLTGVRAEMNFLWVGWVGQHIPKSEHEAVRRLLLQHNCLPVFLSSDVASRHTGFSSEVLWSLFHYVSEPVPFTFNAGSSTSFHSTKRFSKQDWRAYESANESFADAIAEIYNEGDSVWVHDYHLMLLPSLLRQRIPPCRIGWFLHTPFPASDVYCRLPVRSQLLTGVLQADLVGFQTFDYERHFLSTCHRLLGVECSHKGVRSALPDRDHFTSIGVFPIGISLEPFARAASSMPTLNRVNELHDKFGGKRIILGIDRLDNIKGIPHKMLAMEMLLDRFPEWQHNVVLVQIGISSRSGVVDSKSTGANGAGENTRRPSASNASGESSSLLPRSSSYPIVGTTSSTGSDSPIKGLSESPPNATSPIAAGKGNIGYDPCHQLEMSSHSYHNIVTQVNQIVGRINGIFGTLDYAPIHFIQQQATPHEELCALYDLADVCLVTSTRDGMNLVSHEFIVCQQHFMRNKDERKKAARAAARGFSSSSIASEGTVPSYLGKGEGMNTGEGLTKGGVLSPISSPRQSSASVLTDWEGEDGGPGVLVVSEFAGCSQSLSGAIVVNPWNIEDVALSVHQALSMCRTEREIRQQKLYRYVSSNTASAWGEQFLEELGEAVEKNRKSSTQLPKLDKKTIVQAYRSAQNRVIILDYDRTLTPQHSLLPLAAVGPNFKSLLDALSTDERNTVFIVSGRERKFLETWLNGVRVGVAAEDGFFYRMNLSNTREHWKTMSKFQYDVATARSGGSTAMMAGVGSVSGSLDASYSSDAHSMMHMSMGSFPAYSRHISAPGSTDTGDGTPVAGSIEPTDDSFGGDDMSWKDLVLPTMLMFTDRTPGSYIEDKESSLTWHYGDADPHFGSWQAKDLQIILERQLIGTALEVYQGHMSVSVEHEGCTKTRVLEGILKHLSLPDQISKKNDQEVDFVLCVCDDVTDDQMFQTLNALVAESNERHDERKRKEEEQAENERIRRNSIALSNPVPPQLHAQPVPSAAHVSKAKPRMPRPRGGNGVTDELEPAMKLKGGSRKRHQNEQLIGAAAAAVRGHEEYSTDDDDELDAGDLTDDDNKVAFSRLQKVPVRLAENVAIFAVIVGPDVQHSGGRHACSFAVDSLADVRKVLKEFVDESRKGGTGTGADASPAGGDCIASSLSPP</sequence>
<dbReference type="PANTHER" id="PTHR10788:SF106">
    <property type="entry name" value="BCDNA.GH08860"/>
    <property type="match status" value="1"/>
</dbReference>
<dbReference type="Pfam" id="PF00982">
    <property type="entry name" value="Glyco_transf_20"/>
    <property type="match status" value="2"/>
</dbReference>
<keyword evidence="8" id="KW-1185">Reference proteome</keyword>
<accession>A0A8J5JB73</accession>
<dbReference type="GO" id="GO:0005829">
    <property type="term" value="C:cytosol"/>
    <property type="evidence" value="ECO:0007669"/>
    <property type="project" value="TreeGrafter"/>
</dbReference>
<dbReference type="CDD" id="cd03788">
    <property type="entry name" value="GT20_TPS"/>
    <property type="match status" value="1"/>
</dbReference>
<proteinExistence type="predicted"/>
<feature type="transmembrane region" description="Helical" evidence="6">
    <location>
        <begin position="492"/>
        <end position="514"/>
    </location>
</feature>
<dbReference type="InterPro" id="IPR003337">
    <property type="entry name" value="Trehalose_PPase"/>
</dbReference>
<feature type="region of interest" description="Disordered" evidence="5">
    <location>
        <begin position="1632"/>
        <end position="1697"/>
    </location>
</feature>
<keyword evidence="2 6" id="KW-0812">Transmembrane</keyword>
<feature type="transmembrane region" description="Helical" evidence="6">
    <location>
        <begin position="117"/>
        <end position="139"/>
    </location>
</feature>
<evidence type="ECO:0000256" key="5">
    <source>
        <dbReference type="SAM" id="MobiDB-lite"/>
    </source>
</evidence>
<feature type="region of interest" description="Disordered" evidence="5">
    <location>
        <begin position="993"/>
        <end position="1063"/>
    </location>
</feature>
<gene>
    <name evidence="7" type="ORF">JG688_00002093</name>
</gene>
<evidence type="ECO:0000256" key="3">
    <source>
        <dbReference type="ARBA" id="ARBA00022989"/>
    </source>
</evidence>
<evidence type="ECO:0008006" key="9">
    <source>
        <dbReference type="Google" id="ProtNLM"/>
    </source>
</evidence>
<protein>
    <recommendedName>
        <fullName evidence="9">Trehalose-phosphatase</fullName>
    </recommendedName>
</protein>
<feature type="region of interest" description="Disordered" evidence="5">
    <location>
        <begin position="1473"/>
        <end position="1496"/>
    </location>
</feature>
<feature type="transmembrane region" description="Helical" evidence="6">
    <location>
        <begin position="151"/>
        <end position="170"/>
    </location>
</feature>
<feature type="compositionally biased region" description="Low complexity" evidence="5">
    <location>
        <begin position="1013"/>
        <end position="1030"/>
    </location>
</feature>
<comment type="caution">
    <text evidence="7">The sequence shown here is derived from an EMBL/GenBank/DDBJ whole genome shotgun (WGS) entry which is preliminary data.</text>
</comment>
<dbReference type="EMBL" id="JAENGY010000052">
    <property type="protein sequence ID" value="KAG6975712.1"/>
    <property type="molecule type" value="Genomic_DNA"/>
</dbReference>
<feature type="transmembrane region" description="Helical" evidence="6">
    <location>
        <begin position="264"/>
        <end position="291"/>
    </location>
</feature>
<feature type="region of interest" description="Disordered" evidence="5">
    <location>
        <begin position="1808"/>
        <end position="1834"/>
    </location>
</feature>
<keyword evidence="4 6" id="KW-0472">Membrane</keyword>
<dbReference type="InterPro" id="IPR001830">
    <property type="entry name" value="Glyco_trans_20"/>
</dbReference>
<dbReference type="NCBIfam" id="TIGR01197">
    <property type="entry name" value="nramp"/>
    <property type="match status" value="1"/>
</dbReference>
<comment type="subcellular location">
    <subcellularLocation>
        <location evidence="1">Membrane</location>
        <topology evidence="1">Multi-pass membrane protein</topology>
    </subcellularLocation>
</comment>
<feature type="transmembrane region" description="Helical" evidence="6">
    <location>
        <begin position="526"/>
        <end position="550"/>
    </location>
</feature>
<feature type="compositionally biased region" description="Polar residues" evidence="5">
    <location>
        <begin position="993"/>
        <end position="1002"/>
    </location>
</feature>
<dbReference type="GO" id="GO:0004805">
    <property type="term" value="F:trehalose-phosphatase activity"/>
    <property type="evidence" value="ECO:0007669"/>
    <property type="project" value="TreeGrafter"/>
</dbReference>
<feature type="region of interest" description="Disordered" evidence="5">
    <location>
        <begin position="1724"/>
        <end position="1743"/>
    </location>
</feature>
<dbReference type="Proteomes" id="UP000709295">
    <property type="component" value="Unassembled WGS sequence"/>
</dbReference>
<name>A0A8J5JB73_9STRA</name>
<keyword evidence="3 6" id="KW-1133">Transmembrane helix</keyword>
<evidence type="ECO:0000256" key="2">
    <source>
        <dbReference type="ARBA" id="ARBA00022692"/>
    </source>
</evidence>
<dbReference type="NCBIfam" id="NF037982">
    <property type="entry name" value="Nramp_1"/>
    <property type="match status" value="1"/>
</dbReference>
<evidence type="ECO:0000256" key="4">
    <source>
        <dbReference type="ARBA" id="ARBA00023136"/>
    </source>
</evidence>
<dbReference type="Pfam" id="PF01566">
    <property type="entry name" value="Nramp"/>
    <property type="match status" value="2"/>
</dbReference>
<dbReference type="FunFam" id="3.40.50.2000:FF:000381">
    <property type="entry name" value="Alpha,alpha-trehalose-phosphate synthase [UDP-forming], putative"/>
    <property type="match status" value="1"/>
</dbReference>
<feature type="compositionally biased region" description="Acidic residues" evidence="5">
    <location>
        <begin position="1732"/>
        <end position="1743"/>
    </location>
</feature>
<evidence type="ECO:0000313" key="7">
    <source>
        <dbReference type="EMBL" id="KAG6975712.1"/>
    </source>
</evidence>
<reference evidence="7" key="1">
    <citation type="submission" date="2021-01" db="EMBL/GenBank/DDBJ databases">
        <title>Phytophthora aleatoria, a newly-described species from Pinus radiata is distinct from Phytophthora cactorum isolates based on comparative genomics.</title>
        <authorList>
            <person name="Mcdougal R."/>
            <person name="Panda P."/>
            <person name="Williams N."/>
            <person name="Studholme D.J."/>
        </authorList>
    </citation>
    <scope>NUCLEOTIDE SEQUENCE</scope>
    <source>
        <strain evidence="7">NZFS 4037</strain>
    </source>
</reference>
<dbReference type="Pfam" id="PF02358">
    <property type="entry name" value="Trehalose_PPase"/>
    <property type="match status" value="1"/>
</dbReference>
<evidence type="ECO:0000256" key="6">
    <source>
        <dbReference type="SAM" id="Phobius"/>
    </source>
</evidence>
<dbReference type="GO" id="GO:0005992">
    <property type="term" value="P:trehalose biosynthetic process"/>
    <property type="evidence" value="ECO:0007669"/>
    <property type="project" value="InterPro"/>
</dbReference>
<feature type="transmembrane region" description="Helical" evidence="6">
    <location>
        <begin position="78"/>
        <end position="96"/>
    </location>
</feature>
<dbReference type="PANTHER" id="PTHR10788">
    <property type="entry name" value="TREHALOSE-6-PHOSPHATE SYNTHASE"/>
    <property type="match status" value="1"/>
</dbReference>
<feature type="compositionally biased region" description="Basic and acidic residues" evidence="5">
    <location>
        <begin position="1632"/>
        <end position="1653"/>
    </location>
</feature>
<organism evidence="7 8">
    <name type="scientific">Phytophthora aleatoria</name>
    <dbReference type="NCBI Taxonomy" id="2496075"/>
    <lineage>
        <taxon>Eukaryota</taxon>
        <taxon>Sar</taxon>
        <taxon>Stramenopiles</taxon>
        <taxon>Oomycota</taxon>
        <taxon>Peronosporomycetes</taxon>
        <taxon>Peronosporales</taxon>
        <taxon>Peronosporaceae</taxon>
        <taxon>Phytophthora</taxon>
    </lineage>
</organism>
<dbReference type="GO" id="GO:0016020">
    <property type="term" value="C:membrane"/>
    <property type="evidence" value="ECO:0007669"/>
    <property type="project" value="UniProtKB-SubCell"/>
</dbReference>